<evidence type="ECO:0000313" key="3">
    <source>
        <dbReference type="Proteomes" id="UP001156921"/>
    </source>
</evidence>
<sequence>MVVPFILTLTLLFGQDGSQQPSATLPEVVVRAPPGDPVAVFVRGTTVPGEHGRYQGQVARWDADLCISVVGSAPEMNAWLTEQITANFRSLGVPHGASGCEPTVAVVISMNADAFAETFARSNRNRIFRTREGAVTQFLGPPRPVRWRHVTRTGPVGPDPEEEILAEGLPAELARMSNSRIRTSTARGIEQAIIVVDAQRASAAPLDALAAYIAFVALVDLPAEPSTAGQRTILSLFDGAAADRPRALTRWDRAFIGALYSVTPDDVFSLQQREIELRMRRKLEETTISPPDPGNTPPTAPSGSG</sequence>
<feature type="region of interest" description="Disordered" evidence="1">
    <location>
        <begin position="282"/>
        <end position="305"/>
    </location>
</feature>
<organism evidence="2 3">
    <name type="scientific">Brevundimonas denitrificans</name>
    <dbReference type="NCBI Taxonomy" id="1443434"/>
    <lineage>
        <taxon>Bacteria</taxon>
        <taxon>Pseudomonadati</taxon>
        <taxon>Pseudomonadota</taxon>
        <taxon>Alphaproteobacteria</taxon>
        <taxon>Caulobacterales</taxon>
        <taxon>Caulobacteraceae</taxon>
        <taxon>Brevundimonas</taxon>
    </lineage>
</organism>
<protein>
    <submittedName>
        <fullName evidence="2">Uncharacterized protein</fullName>
    </submittedName>
</protein>
<dbReference type="RefSeq" id="WP_284222188.1">
    <property type="nucleotide sequence ID" value="NZ_BSOY01000023.1"/>
</dbReference>
<keyword evidence="3" id="KW-1185">Reference proteome</keyword>
<name>A0ABQ6BH45_9CAUL</name>
<evidence type="ECO:0000256" key="1">
    <source>
        <dbReference type="SAM" id="MobiDB-lite"/>
    </source>
</evidence>
<proteinExistence type="predicted"/>
<gene>
    <name evidence="2" type="ORF">GCM10007859_13460</name>
</gene>
<dbReference type="EMBL" id="BSOY01000023">
    <property type="protein sequence ID" value="GLS01333.1"/>
    <property type="molecule type" value="Genomic_DNA"/>
</dbReference>
<comment type="caution">
    <text evidence="2">The sequence shown here is derived from an EMBL/GenBank/DDBJ whole genome shotgun (WGS) entry which is preliminary data.</text>
</comment>
<reference evidence="3" key="1">
    <citation type="journal article" date="2019" name="Int. J. Syst. Evol. Microbiol.">
        <title>The Global Catalogue of Microorganisms (GCM) 10K type strain sequencing project: providing services to taxonomists for standard genome sequencing and annotation.</title>
        <authorList>
            <consortium name="The Broad Institute Genomics Platform"/>
            <consortium name="The Broad Institute Genome Sequencing Center for Infectious Disease"/>
            <person name="Wu L."/>
            <person name="Ma J."/>
        </authorList>
    </citation>
    <scope>NUCLEOTIDE SEQUENCE [LARGE SCALE GENOMIC DNA]</scope>
    <source>
        <strain evidence="3">NBRC 110107</strain>
    </source>
</reference>
<evidence type="ECO:0000313" key="2">
    <source>
        <dbReference type="EMBL" id="GLS01333.1"/>
    </source>
</evidence>
<feature type="compositionally biased region" description="Pro residues" evidence="1">
    <location>
        <begin position="290"/>
        <end position="305"/>
    </location>
</feature>
<accession>A0ABQ6BH45</accession>
<dbReference type="Proteomes" id="UP001156921">
    <property type="component" value="Unassembled WGS sequence"/>
</dbReference>